<feature type="signal peptide" evidence="1">
    <location>
        <begin position="1"/>
        <end position="23"/>
    </location>
</feature>
<dbReference type="STRING" id="202951.GCA_001485025_00775"/>
<gene>
    <name evidence="2" type="ORF">EXE25_15510</name>
</gene>
<dbReference type="Proteomes" id="UP000293483">
    <property type="component" value="Unassembled WGS sequence"/>
</dbReference>
<evidence type="ECO:0000313" key="3">
    <source>
        <dbReference type="Proteomes" id="UP000293483"/>
    </source>
</evidence>
<name>A0A4Q7ANT9_9GAMM</name>
<feature type="chain" id="PRO_5020518398" evidence="1">
    <location>
        <begin position="24"/>
        <end position="137"/>
    </location>
</feature>
<dbReference type="AlphaFoldDB" id="A0A4Q7ANT9"/>
<evidence type="ECO:0000313" key="2">
    <source>
        <dbReference type="EMBL" id="RZG64779.1"/>
    </source>
</evidence>
<proteinExistence type="predicted"/>
<dbReference type="Gene3D" id="2.60.120.380">
    <property type="match status" value="1"/>
</dbReference>
<organism evidence="2 3">
    <name type="scientific">Acinetobacter bouvetii</name>
    <dbReference type="NCBI Taxonomy" id="202951"/>
    <lineage>
        <taxon>Bacteria</taxon>
        <taxon>Pseudomonadati</taxon>
        <taxon>Pseudomonadota</taxon>
        <taxon>Gammaproteobacteria</taxon>
        <taxon>Moraxellales</taxon>
        <taxon>Moraxellaceae</taxon>
        <taxon>Acinetobacter</taxon>
    </lineage>
</organism>
<reference evidence="2 3" key="1">
    <citation type="submission" date="2019-02" db="EMBL/GenBank/DDBJ databases">
        <title>The Batch Genome Submission of Acinetobacter spp. strains.</title>
        <authorList>
            <person name="Qin J."/>
            <person name="Hu Y."/>
            <person name="Ye H."/>
            <person name="Wei L."/>
            <person name="Feng Y."/>
            <person name="Zong Z."/>
        </authorList>
    </citation>
    <scope>NUCLEOTIDE SEQUENCE [LARGE SCALE GENOMIC DNA]</scope>
    <source>
        <strain evidence="2 3">WCHABo060081</strain>
    </source>
</reference>
<evidence type="ECO:0000256" key="1">
    <source>
        <dbReference type="SAM" id="SignalP"/>
    </source>
</evidence>
<comment type="caution">
    <text evidence="2">The sequence shown here is derived from an EMBL/GenBank/DDBJ whole genome shotgun (WGS) entry which is preliminary data.</text>
</comment>
<protein>
    <submittedName>
        <fullName evidence="2">DNA breaking-rejoining protein</fullName>
    </submittedName>
</protein>
<keyword evidence="1" id="KW-0732">Signal</keyword>
<dbReference type="EMBL" id="SGSU01000020">
    <property type="protein sequence ID" value="RZG64779.1"/>
    <property type="molecule type" value="Genomic_DNA"/>
</dbReference>
<accession>A0A4Q7ANT9</accession>
<dbReference type="RefSeq" id="WP_130147821.1">
    <property type="nucleotide sequence ID" value="NZ_SGSU01000020.1"/>
</dbReference>
<sequence length="137" mass="14560">MKKITLVGSIILVLSTAALNVFAAPVKPIQFAKGAIGTTVAGSFKGYDDVQYSLRAKAGQTLNYKLTSNGNLAQINIYAPGDKPGAAEALVIGSATGTAGQLKLPESGNYLIQIYQMRNTARNNRTVNYKLHMGVDR</sequence>